<evidence type="ECO:0000313" key="4">
    <source>
        <dbReference type="EMBL" id="MFD1676972.1"/>
    </source>
</evidence>
<proteinExistence type="predicted"/>
<dbReference type="SUPFAM" id="SSF52540">
    <property type="entry name" value="P-loop containing nucleoside triphosphate hydrolases"/>
    <property type="match status" value="1"/>
</dbReference>
<organism evidence="4 5">
    <name type="scientific">Alicyclobacillus fodiniaquatilis</name>
    <dbReference type="NCBI Taxonomy" id="1661150"/>
    <lineage>
        <taxon>Bacteria</taxon>
        <taxon>Bacillati</taxon>
        <taxon>Bacillota</taxon>
        <taxon>Bacilli</taxon>
        <taxon>Bacillales</taxon>
        <taxon>Alicyclobacillaceae</taxon>
        <taxon>Alicyclobacillus</taxon>
    </lineage>
</organism>
<dbReference type="SMART" id="SM00382">
    <property type="entry name" value="AAA"/>
    <property type="match status" value="1"/>
</dbReference>
<evidence type="ECO:0000256" key="1">
    <source>
        <dbReference type="ARBA" id="ARBA00022741"/>
    </source>
</evidence>
<dbReference type="Pfam" id="PF00005">
    <property type="entry name" value="ABC_tran"/>
    <property type="match status" value="1"/>
</dbReference>
<protein>
    <submittedName>
        <fullName evidence="4">ABC transporter ATP-binding protein</fullName>
    </submittedName>
</protein>
<dbReference type="InterPro" id="IPR027417">
    <property type="entry name" value="P-loop_NTPase"/>
</dbReference>
<dbReference type="PANTHER" id="PTHR43158">
    <property type="entry name" value="SKFA PEPTIDE EXPORT ATP-BINDING PROTEIN SKFE"/>
    <property type="match status" value="1"/>
</dbReference>
<keyword evidence="1" id="KW-0547">Nucleotide-binding</keyword>
<dbReference type="Proteomes" id="UP001597079">
    <property type="component" value="Unassembled WGS sequence"/>
</dbReference>
<gene>
    <name evidence="4" type="ORF">ACFSB2_20050</name>
</gene>
<dbReference type="InterPro" id="IPR003439">
    <property type="entry name" value="ABC_transporter-like_ATP-bd"/>
</dbReference>
<dbReference type="EMBL" id="JBHUCX010000083">
    <property type="protein sequence ID" value="MFD1676972.1"/>
    <property type="molecule type" value="Genomic_DNA"/>
</dbReference>
<sequence length="231" mass="25989">MTTAAVFCRGVTKQYGQKYALNGLELFIPQGCTVGVLGPNGSGKSSLFRMLTGLTRADRGKIEVLGKAPGWRTNKEIAYLPDRARWYPDYTVNESFRWGENFLPGFERETAERLASFMKLDMDMRAVGMSRGQEARLMLILCIARQVPLIILDEPFSGIDVISREKIIEGLIEHMSTGEQTVLISTHEIYEAEPLFDHVVFMNEGQVILAGEADKLRGKYGSMHTILQKMY</sequence>
<keyword evidence="2 4" id="KW-0067">ATP-binding</keyword>
<reference evidence="5" key="1">
    <citation type="journal article" date="2019" name="Int. J. Syst. Evol. Microbiol.">
        <title>The Global Catalogue of Microorganisms (GCM) 10K type strain sequencing project: providing services to taxonomists for standard genome sequencing and annotation.</title>
        <authorList>
            <consortium name="The Broad Institute Genomics Platform"/>
            <consortium name="The Broad Institute Genome Sequencing Center for Infectious Disease"/>
            <person name="Wu L."/>
            <person name="Ma J."/>
        </authorList>
    </citation>
    <scope>NUCLEOTIDE SEQUENCE [LARGE SCALE GENOMIC DNA]</scope>
    <source>
        <strain evidence="5">CGMCC 1.12286</strain>
    </source>
</reference>
<evidence type="ECO:0000259" key="3">
    <source>
        <dbReference type="PROSITE" id="PS50893"/>
    </source>
</evidence>
<keyword evidence="5" id="KW-1185">Reference proteome</keyword>
<dbReference type="GO" id="GO:0005524">
    <property type="term" value="F:ATP binding"/>
    <property type="evidence" value="ECO:0007669"/>
    <property type="project" value="UniProtKB-KW"/>
</dbReference>
<evidence type="ECO:0000256" key="2">
    <source>
        <dbReference type="ARBA" id="ARBA00022840"/>
    </source>
</evidence>
<dbReference type="RefSeq" id="WP_377944884.1">
    <property type="nucleotide sequence ID" value="NZ_JBHUCX010000083.1"/>
</dbReference>
<accession>A0ABW4JQ40</accession>
<dbReference type="Gene3D" id="3.40.50.300">
    <property type="entry name" value="P-loop containing nucleotide triphosphate hydrolases"/>
    <property type="match status" value="1"/>
</dbReference>
<dbReference type="InterPro" id="IPR003593">
    <property type="entry name" value="AAA+_ATPase"/>
</dbReference>
<feature type="domain" description="ABC transporter" evidence="3">
    <location>
        <begin position="6"/>
        <end position="229"/>
    </location>
</feature>
<comment type="caution">
    <text evidence="4">The sequence shown here is derived from an EMBL/GenBank/DDBJ whole genome shotgun (WGS) entry which is preliminary data.</text>
</comment>
<evidence type="ECO:0000313" key="5">
    <source>
        <dbReference type="Proteomes" id="UP001597079"/>
    </source>
</evidence>
<name>A0ABW4JQ40_9BACL</name>
<dbReference type="PANTHER" id="PTHR43158:SF1">
    <property type="entry name" value="ABC TRANSPORTER, ATP-BINDING PROTEIN"/>
    <property type="match status" value="1"/>
</dbReference>
<dbReference type="CDD" id="cd03230">
    <property type="entry name" value="ABC_DR_subfamily_A"/>
    <property type="match status" value="1"/>
</dbReference>
<dbReference type="PROSITE" id="PS50893">
    <property type="entry name" value="ABC_TRANSPORTER_2"/>
    <property type="match status" value="1"/>
</dbReference>